<name>A0A5J9VDQ0_9POAL</name>
<evidence type="ECO:0000313" key="1">
    <source>
        <dbReference type="EMBL" id="TVU34269.1"/>
    </source>
</evidence>
<keyword evidence="2" id="KW-1185">Reference proteome</keyword>
<comment type="caution">
    <text evidence="1">The sequence shown here is derived from an EMBL/GenBank/DDBJ whole genome shotgun (WGS) entry which is preliminary data.</text>
</comment>
<dbReference type="AlphaFoldDB" id="A0A5J9VDQ0"/>
<gene>
    <name evidence="1" type="ORF">EJB05_16100</name>
</gene>
<protein>
    <submittedName>
        <fullName evidence="1">Uncharacterized protein</fullName>
    </submittedName>
</protein>
<dbReference type="Proteomes" id="UP000324897">
    <property type="component" value="Unassembled WGS sequence"/>
</dbReference>
<evidence type="ECO:0000313" key="2">
    <source>
        <dbReference type="Proteomes" id="UP000324897"/>
    </source>
</evidence>
<reference evidence="1 2" key="1">
    <citation type="journal article" date="2019" name="Sci. Rep.">
        <title>A high-quality genome of Eragrostis curvula grass provides insights into Poaceae evolution and supports new strategies to enhance forage quality.</title>
        <authorList>
            <person name="Carballo J."/>
            <person name="Santos B.A.C.M."/>
            <person name="Zappacosta D."/>
            <person name="Garbus I."/>
            <person name="Selva J.P."/>
            <person name="Gallo C.A."/>
            <person name="Diaz A."/>
            <person name="Albertini E."/>
            <person name="Caccamo M."/>
            <person name="Echenique V."/>
        </authorList>
    </citation>
    <scope>NUCLEOTIDE SEQUENCE [LARGE SCALE GENOMIC DNA]</scope>
    <source>
        <strain evidence="2">cv. Victoria</strain>
        <tissue evidence="1">Leaf</tissue>
    </source>
</reference>
<accession>A0A5J9VDQ0</accession>
<feature type="non-terminal residue" evidence="1">
    <location>
        <position position="314"/>
    </location>
</feature>
<dbReference type="Gramene" id="TVU34269">
    <property type="protein sequence ID" value="TVU34269"/>
    <property type="gene ID" value="EJB05_16100"/>
</dbReference>
<sequence>MLRRRSGRSLQIQIECAGGLHAYQLLDGMTQWANILKTKLFSMLADEVLLLLCLQLNESKSFEMSPKYDHVLMKERTHDLNGCDGDMFGSELPLQSICMDLQGLYSELFYWYILTEACLLPSIEHMNTMRVIYISRSCIMKKGKKVMTDERSVPLQGTRPSARMNSKQSSSRCFSKVANRSSAPSLPSPLLLVYTSFIKVPEGTTMSSPTVEENETKFTWNLDMILKYFGKETSTAFATYLPPRSRATRGEAAVRRRGKKMGGLRPSRFPRISAPEKSMKTRPWSIASPLASAPPAALPFAAAIVDFSRCLDRL</sequence>
<organism evidence="1 2">
    <name type="scientific">Eragrostis curvula</name>
    <name type="common">weeping love grass</name>
    <dbReference type="NCBI Taxonomy" id="38414"/>
    <lineage>
        <taxon>Eukaryota</taxon>
        <taxon>Viridiplantae</taxon>
        <taxon>Streptophyta</taxon>
        <taxon>Embryophyta</taxon>
        <taxon>Tracheophyta</taxon>
        <taxon>Spermatophyta</taxon>
        <taxon>Magnoliopsida</taxon>
        <taxon>Liliopsida</taxon>
        <taxon>Poales</taxon>
        <taxon>Poaceae</taxon>
        <taxon>PACMAD clade</taxon>
        <taxon>Chloridoideae</taxon>
        <taxon>Eragrostideae</taxon>
        <taxon>Eragrostidinae</taxon>
        <taxon>Eragrostis</taxon>
    </lineage>
</organism>
<dbReference type="EMBL" id="RWGY01000009">
    <property type="protein sequence ID" value="TVU34269.1"/>
    <property type="molecule type" value="Genomic_DNA"/>
</dbReference>
<proteinExistence type="predicted"/>